<dbReference type="GO" id="GO:0008168">
    <property type="term" value="F:methyltransferase activity"/>
    <property type="evidence" value="ECO:0007669"/>
    <property type="project" value="UniProtKB-KW"/>
</dbReference>
<dbReference type="Gene3D" id="3.40.50.150">
    <property type="entry name" value="Vaccinia Virus protein VP39"/>
    <property type="match status" value="1"/>
</dbReference>
<feature type="region of interest" description="Disordered" evidence="2">
    <location>
        <begin position="1"/>
        <end position="65"/>
    </location>
</feature>
<keyword evidence="3" id="KW-0489">Methyltransferase</keyword>
<keyword evidence="3" id="KW-0808">Transferase</keyword>
<name>R8BU92_PHAM7</name>
<evidence type="ECO:0000256" key="2">
    <source>
        <dbReference type="SAM" id="MobiDB-lite"/>
    </source>
</evidence>
<keyword evidence="4" id="KW-1185">Reference proteome</keyword>
<dbReference type="GO" id="GO:0032259">
    <property type="term" value="P:methylation"/>
    <property type="evidence" value="ECO:0007669"/>
    <property type="project" value="UniProtKB-KW"/>
</dbReference>
<dbReference type="PANTHER" id="PTHR43591">
    <property type="entry name" value="METHYLTRANSFERASE"/>
    <property type="match status" value="1"/>
</dbReference>
<dbReference type="GeneID" id="19321877"/>
<reference evidence="4" key="1">
    <citation type="journal article" date="2013" name="Genome Announc.">
        <title>Draft genome sequence of the ascomycete Phaeoacremonium aleophilum strain UCR-PA7, a causal agent of the esca disease complex in grapevines.</title>
        <authorList>
            <person name="Blanco-Ulate B."/>
            <person name="Rolshausen P."/>
            <person name="Cantu D."/>
        </authorList>
    </citation>
    <scope>NUCLEOTIDE SEQUENCE [LARGE SCALE GENOMIC DNA]</scope>
    <source>
        <strain evidence="4">UCR-PA7</strain>
    </source>
</reference>
<dbReference type="InterPro" id="IPR029063">
    <property type="entry name" value="SAM-dependent_MTases_sf"/>
</dbReference>
<dbReference type="Pfam" id="PF13489">
    <property type="entry name" value="Methyltransf_23"/>
    <property type="match status" value="1"/>
</dbReference>
<protein>
    <submittedName>
        <fullName evidence="3">Putative methyltransferase domain-containing protein</fullName>
    </submittedName>
</protein>
<sequence length="457" mass="51444">MATNGLSSNSEQNGHTNGSTTTNGAQTVRFEVQQQQPQRYEESRDGYQASHSGSEATNGDADGTESLEIDMDMTTIIDTDAALIGLEVDDETDTEDDTARRAAYAQSIYPTIPAHYRTERIDSDFETVNSSTMSIYEGDVDFVEEYGRRYCKEYYMPNDEEEQDRMRIVHQVYLNVFNLELTSVPLDDPEIILDVGTGTGEWVMGMAEKYPDCDVIGMDISPIQDTRVPNNCNWECDDAELEWERAPDSIDLVHFRGMAGAFSDWSFVYEQAFKCIKPGGYIELVDFHDFRGPQNFYSKFPPDSIMHQFALDMHEAELRCGRRRGVDHLNRQLLIDAGFVDVEITEHAIPLDPSTSPLGKLWLVACRAGLEASTLRPLTKYMGWAPEKVRETCAIVGQQLISMAMKPETNKGFEVKLRVLVARKPWVAGQWTAQNFGENGDLELRDYSTGDDSTIGS</sequence>
<dbReference type="AlphaFoldDB" id="R8BU92"/>
<dbReference type="eggNOG" id="ENOG502SN28">
    <property type="taxonomic scope" value="Eukaryota"/>
</dbReference>
<dbReference type="OrthoDB" id="2013972at2759"/>
<organism evidence="3 4">
    <name type="scientific">Phaeoacremonium minimum (strain UCR-PA7)</name>
    <name type="common">Esca disease fungus</name>
    <name type="synonym">Togninia minima</name>
    <dbReference type="NCBI Taxonomy" id="1286976"/>
    <lineage>
        <taxon>Eukaryota</taxon>
        <taxon>Fungi</taxon>
        <taxon>Dikarya</taxon>
        <taxon>Ascomycota</taxon>
        <taxon>Pezizomycotina</taxon>
        <taxon>Sordariomycetes</taxon>
        <taxon>Sordariomycetidae</taxon>
        <taxon>Togniniales</taxon>
        <taxon>Togniniaceae</taxon>
        <taxon>Phaeoacremonium</taxon>
    </lineage>
</organism>
<dbReference type="KEGG" id="tmn:UCRPA7_1701"/>
<dbReference type="PANTHER" id="PTHR43591:SF105">
    <property type="entry name" value="METHYLTRANSFERASE DOMAIN-CONTAINING PROTEIN-RELATED"/>
    <property type="match status" value="1"/>
</dbReference>
<dbReference type="EMBL" id="KB932897">
    <property type="protein sequence ID" value="EOO02854.1"/>
    <property type="molecule type" value="Genomic_DNA"/>
</dbReference>
<feature type="compositionally biased region" description="Low complexity" evidence="2">
    <location>
        <begin position="13"/>
        <end position="24"/>
    </location>
</feature>
<dbReference type="SUPFAM" id="SSF53335">
    <property type="entry name" value="S-adenosyl-L-methionine-dependent methyltransferases"/>
    <property type="match status" value="1"/>
</dbReference>
<accession>R8BU92</accession>
<evidence type="ECO:0000313" key="4">
    <source>
        <dbReference type="Proteomes" id="UP000014074"/>
    </source>
</evidence>
<proteinExistence type="inferred from homology"/>
<feature type="compositionally biased region" description="Polar residues" evidence="2">
    <location>
        <begin position="1"/>
        <end position="12"/>
    </location>
</feature>
<dbReference type="HOGENOM" id="CLU_010595_3_1_1"/>
<dbReference type="CDD" id="cd02440">
    <property type="entry name" value="AdoMet_MTases"/>
    <property type="match status" value="1"/>
</dbReference>
<evidence type="ECO:0000313" key="3">
    <source>
        <dbReference type="EMBL" id="EOO02854.1"/>
    </source>
</evidence>
<evidence type="ECO:0000256" key="1">
    <source>
        <dbReference type="ARBA" id="ARBA00038158"/>
    </source>
</evidence>
<dbReference type="RefSeq" id="XP_007912471.1">
    <property type="nucleotide sequence ID" value="XM_007914280.1"/>
</dbReference>
<dbReference type="Proteomes" id="UP000014074">
    <property type="component" value="Unassembled WGS sequence"/>
</dbReference>
<comment type="similarity">
    <text evidence="1">Belongs to the methyltransferase superfamily. LaeA methyltransferase family.</text>
</comment>
<gene>
    <name evidence="3" type="ORF">UCRPA7_1701</name>
</gene>